<dbReference type="Gene3D" id="1.25.40.10">
    <property type="entry name" value="Tetratricopeptide repeat domain"/>
    <property type="match status" value="2"/>
</dbReference>
<feature type="region of interest" description="Disordered" evidence="2">
    <location>
        <begin position="1"/>
        <end position="39"/>
    </location>
</feature>
<feature type="compositionally biased region" description="Basic and acidic residues" evidence="2">
    <location>
        <begin position="28"/>
        <end position="39"/>
    </location>
</feature>
<dbReference type="InterPro" id="IPR051114">
    <property type="entry name" value="Mito_RNA_Proc_CCM1"/>
</dbReference>
<dbReference type="EMBL" id="JAAAJB010000258">
    <property type="protein sequence ID" value="KAG0260158.1"/>
    <property type="molecule type" value="Genomic_DNA"/>
</dbReference>
<dbReference type="InterPro" id="IPR002885">
    <property type="entry name" value="PPR_rpt"/>
</dbReference>
<reference evidence="3" key="1">
    <citation type="journal article" date="2020" name="Fungal Divers.">
        <title>Resolving the Mortierellaceae phylogeny through synthesis of multi-gene phylogenetics and phylogenomics.</title>
        <authorList>
            <person name="Vandepol N."/>
            <person name="Liber J."/>
            <person name="Desiro A."/>
            <person name="Na H."/>
            <person name="Kennedy M."/>
            <person name="Barry K."/>
            <person name="Grigoriev I.V."/>
            <person name="Miller A.N."/>
            <person name="O'Donnell K."/>
            <person name="Stajich J.E."/>
            <person name="Bonito G."/>
        </authorList>
    </citation>
    <scope>NUCLEOTIDE SEQUENCE</scope>
    <source>
        <strain evidence="3">BC1065</strain>
    </source>
</reference>
<keyword evidence="4" id="KW-1185">Reference proteome</keyword>
<evidence type="ECO:0000313" key="3">
    <source>
        <dbReference type="EMBL" id="KAG0260158.1"/>
    </source>
</evidence>
<comment type="caution">
    <text evidence="3">The sequence shown here is derived from an EMBL/GenBank/DDBJ whole genome shotgun (WGS) entry which is preliminary data.</text>
</comment>
<dbReference type="GO" id="GO:0005739">
    <property type="term" value="C:mitochondrion"/>
    <property type="evidence" value="ECO:0007669"/>
    <property type="project" value="TreeGrafter"/>
</dbReference>
<dbReference type="GO" id="GO:0006396">
    <property type="term" value="P:RNA processing"/>
    <property type="evidence" value="ECO:0007669"/>
    <property type="project" value="TreeGrafter"/>
</dbReference>
<dbReference type="Proteomes" id="UP000807716">
    <property type="component" value="Unassembled WGS sequence"/>
</dbReference>
<dbReference type="Pfam" id="PF13041">
    <property type="entry name" value="PPR_2"/>
    <property type="match status" value="1"/>
</dbReference>
<dbReference type="GO" id="GO:0007005">
    <property type="term" value="P:mitochondrion organization"/>
    <property type="evidence" value="ECO:0007669"/>
    <property type="project" value="TreeGrafter"/>
</dbReference>
<name>A0A9P6U556_9FUNG</name>
<feature type="compositionally biased region" description="Low complexity" evidence="2">
    <location>
        <begin position="17"/>
        <end position="27"/>
    </location>
</feature>
<dbReference type="OrthoDB" id="185373at2759"/>
<dbReference type="InterPro" id="IPR011990">
    <property type="entry name" value="TPR-like_helical_dom_sf"/>
</dbReference>
<feature type="repeat" description="PPR" evidence="1">
    <location>
        <begin position="423"/>
        <end position="457"/>
    </location>
</feature>
<dbReference type="PANTHER" id="PTHR47934">
    <property type="entry name" value="PENTATRICOPEPTIDE REPEAT-CONTAINING PROTEIN PET309, MITOCHONDRIAL"/>
    <property type="match status" value="1"/>
</dbReference>
<gene>
    <name evidence="3" type="ORF">DFQ27_003680</name>
</gene>
<protein>
    <recommendedName>
        <fullName evidence="5">Pentatricopeptide repeat protein</fullName>
    </recommendedName>
</protein>
<organism evidence="3 4">
    <name type="scientific">Actinomortierella ambigua</name>
    <dbReference type="NCBI Taxonomy" id="1343610"/>
    <lineage>
        <taxon>Eukaryota</taxon>
        <taxon>Fungi</taxon>
        <taxon>Fungi incertae sedis</taxon>
        <taxon>Mucoromycota</taxon>
        <taxon>Mortierellomycotina</taxon>
        <taxon>Mortierellomycetes</taxon>
        <taxon>Mortierellales</taxon>
        <taxon>Mortierellaceae</taxon>
        <taxon>Actinomortierella</taxon>
    </lineage>
</organism>
<dbReference type="AlphaFoldDB" id="A0A9P6U556"/>
<dbReference type="PANTHER" id="PTHR47934:SF6">
    <property type="entry name" value="MITOCHONDRIAL GROUP I INTRON SPLICING FACTOR CCM1-RELATED"/>
    <property type="match status" value="1"/>
</dbReference>
<evidence type="ECO:0000256" key="2">
    <source>
        <dbReference type="SAM" id="MobiDB-lite"/>
    </source>
</evidence>
<dbReference type="GO" id="GO:0003729">
    <property type="term" value="F:mRNA binding"/>
    <property type="evidence" value="ECO:0007669"/>
    <property type="project" value="TreeGrafter"/>
</dbReference>
<feature type="repeat" description="PPR" evidence="1">
    <location>
        <begin position="388"/>
        <end position="422"/>
    </location>
</feature>
<feature type="compositionally biased region" description="Polar residues" evidence="2">
    <location>
        <begin position="708"/>
        <end position="724"/>
    </location>
</feature>
<dbReference type="NCBIfam" id="TIGR00756">
    <property type="entry name" value="PPR"/>
    <property type="match status" value="2"/>
</dbReference>
<dbReference type="PROSITE" id="PS51375">
    <property type="entry name" value="PPR"/>
    <property type="match status" value="2"/>
</dbReference>
<evidence type="ECO:0000256" key="1">
    <source>
        <dbReference type="PROSITE-ProRule" id="PRU00708"/>
    </source>
</evidence>
<sequence>MSWRALRKAKAEKKMAEQGAQGAQAVQEETKVHPSIRAREDLITRGNRGSGRLFRPRFSKDSLEATNPALRTQFRELQRLLQKSKDPEAIWQYYEKLRQSDEALSCMSPDLYRLIILHFKTVGNAAAKASRARTLSSSVAQKTKVDQKTWAARITTVLVDKREHSQDREFTRWEISDMMSALNRGERYEETLQELSRCLASGVSMDPILLNHAVRAWGGLGRLDKALELIQDKKYQDVAKASEYTLGYLLQQFLLNGQREKALDLWVAIRTLPMEDPKTAEGILRTCATTKEVDFAQMVYEELSKMGVETTVDALDIMAGMAISKASSGADRAQILQTIFSRMSGQDKQVFRSSTLESILVNFCKKGDMEGAMLVVHLMDHYGLPTTNLHYHNALLRGFSQAGDRDGAIQWLNYMRREGCAPDLTSYHILIMTFVRHRRPREAEALFRQMLMDRLQPDRVLCNQMLLAYEHAKMTKRCLHLYQAMFRDHLGLDHESYSCLFNAMFHQHKSVQEGGEGFGTSMDNRRFLALVTEPIAKPRRLSLADSGAVAQDGAKEAQAIYPVKRQEYLYPNSKSHTTDLNPRSIFRDMIIVGVLPTLTLYGNILRTFLSQDDAAGAYVALRAMTDFHMLKPTPKISAIVLSWIYAELERRGPSGANAVTKGELTKLGLMMGRTRGLIDMLEKMVNTEKQQMPEEANRRIQDSLSTTQTSFGREQGKGKNNQASPPAVDMDEVNRAVQEMGGDIVDLFQRGAHSGSAQQRIQDQEMPVDLIDFERWFESYLPRIKRPSIAGPIDDEDADLD</sequence>
<accession>A0A9P6U556</accession>
<feature type="region of interest" description="Disordered" evidence="2">
    <location>
        <begin position="708"/>
        <end position="727"/>
    </location>
</feature>
<feature type="compositionally biased region" description="Basic residues" evidence="2">
    <location>
        <begin position="1"/>
        <end position="11"/>
    </location>
</feature>
<evidence type="ECO:0008006" key="5">
    <source>
        <dbReference type="Google" id="ProtNLM"/>
    </source>
</evidence>
<proteinExistence type="predicted"/>
<evidence type="ECO:0000313" key="4">
    <source>
        <dbReference type="Proteomes" id="UP000807716"/>
    </source>
</evidence>